<comment type="caution">
    <text evidence="3">The sequence shown here is derived from an EMBL/GenBank/DDBJ whole genome shotgun (WGS) entry which is preliminary data.</text>
</comment>
<protein>
    <submittedName>
        <fullName evidence="3">Uncharacterized protein</fullName>
    </submittedName>
</protein>
<name>X0XLD5_9ZZZZ</name>
<gene>
    <name evidence="3" type="ORF">S01H1_63507</name>
</gene>
<dbReference type="EMBL" id="BARS01041802">
    <property type="protein sequence ID" value="GAG36152.1"/>
    <property type="molecule type" value="Genomic_DNA"/>
</dbReference>
<reference evidence="3" key="1">
    <citation type="journal article" date="2014" name="Front. Microbiol.">
        <title>High frequency of phylogenetically diverse reductive dehalogenase-homologous genes in deep subseafloor sedimentary metagenomes.</title>
        <authorList>
            <person name="Kawai M."/>
            <person name="Futagami T."/>
            <person name="Toyoda A."/>
            <person name="Takaki Y."/>
            <person name="Nishi S."/>
            <person name="Hori S."/>
            <person name="Arai W."/>
            <person name="Tsubouchi T."/>
            <person name="Morono Y."/>
            <person name="Uchiyama I."/>
            <person name="Ito T."/>
            <person name="Fujiyama A."/>
            <person name="Inagaki F."/>
            <person name="Takami H."/>
        </authorList>
    </citation>
    <scope>NUCLEOTIDE SEQUENCE</scope>
    <source>
        <strain evidence="3">Expedition CK06-06</strain>
    </source>
</reference>
<sequence length="192" mass="20136">MTKNNKYVWIGIAILALFLIGNQAGLFAVGSGSMTRSVPSTVSPGQSFRVTYTVSGVSGTWGASIVDDVSGGCQFPGGSQLKTVMLSADGNSKQITLTAPSSGSCTFSGDYKFGEDAVVNFPSKTVTISEGNGDEDDNGEEPGDDDEIIDDGEIPSFDLNKPLFKLGTFDVTILHLIILVGLIFVLKLVLGK</sequence>
<feature type="compositionally biased region" description="Acidic residues" evidence="1">
    <location>
        <begin position="132"/>
        <end position="147"/>
    </location>
</feature>
<proteinExistence type="predicted"/>
<accession>X0XLD5</accession>
<evidence type="ECO:0000256" key="1">
    <source>
        <dbReference type="SAM" id="MobiDB-lite"/>
    </source>
</evidence>
<keyword evidence="2" id="KW-0472">Membrane</keyword>
<keyword evidence="2" id="KW-1133">Transmembrane helix</keyword>
<feature type="region of interest" description="Disordered" evidence="1">
    <location>
        <begin position="126"/>
        <end position="147"/>
    </location>
</feature>
<feature type="transmembrane region" description="Helical" evidence="2">
    <location>
        <begin position="171"/>
        <end position="190"/>
    </location>
</feature>
<organism evidence="3">
    <name type="scientific">marine sediment metagenome</name>
    <dbReference type="NCBI Taxonomy" id="412755"/>
    <lineage>
        <taxon>unclassified sequences</taxon>
        <taxon>metagenomes</taxon>
        <taxon>ecological metagenomes</taxon>
    </lineage>
</organism>
<dbReference type="AlphaFoldDB" id="X0XLD5"/>
<evidence type="ECO:0000256" key="2">
    <source>
        <dbReference type="SAM" id="Phobius"/>
    </source>
</evidence>
<keyword evidence="2" id="KW-0812">Transmembrane</keyword>
<evidence type="ECO:0000313" key="3">
    <source>
        <dbReference type="EMBL" id="GAG36152.1"/>
    </source>
</evidence>